<evidence type="ECO:0000256" key="6">
    <source>
        <dbReference type="ARBA" id="ARBA00023242"/>
    </source>
</evidence>
<evidence type="ECO:0000313" key="9">
    <source>
        <dbReference type="EMBL" id="KAL3644571.1"/>
    </source>
</evidence>
<keyword evidence="4" id="KW-0238">DNA-binding</keyword>
<dbReference type="PROSITE" id="PS51294">
    <property type="entry name" value="HTH_MYB"/>
    <property type="match status" value="2"/>
</dbReference>
<dbReference type="Proteomes" id="UP001632038">
    <property type="component" value="Unassembled WGS sequence"/>
</dbReference>
<keyword evidence="3" id="KW-0805">Transcription regulation</keyword>
<dbReference type="CDD" id="cd00167">
    <property type="entry name" value="SANT"/>
    <property type="match status" value="2"/>
</dbReference>
<evidence type="ECO:0000256" key="5">
    <source>
        <dbReference type="ARBA" id="ARBA00023163"/>
    </source>
</evidence>
<dbReference type="SUPFAM" id="SSF46689">
    <property type="entry name" value="Homeodomain-like"/>
    <property type="match status" value="1"/>
</dbReference>
<name>A0ABD3DQL1_9LAMI</name>
<comment type="subcellular location">
    <subcellularLocation>
        <location evidence="1">Nucleus</location>
    </subcellularLocation>
</comment>
<dbReference type="AlphaFoldDB" id="A0ABD3DQL1"/>
<dbReference type="FunFam" id="1.10.10.60:FF:000015">
    <property type="entry name" value="Transcription factor RAX3"/>
    <property type="match status" value="1"/>
</dbReference>
<sequence>MGRAPCCDKTGLKKGPWTADEDRKLMAYIQQHGLGNWHAISSKAGLRRCGKSCRLRWANYLRPDIKRGKFSLQEDDTIILLHACLGNRWSAIAAQLPGRTDNDIKNYWNIHLRERSIKMGIDPVTHKPKNQTKIDTANISHMAQWECARIEAEARFKFPPAIANMTNHVGMCSTAWAGAGLANNYDHRYDDDLVKGIMGSSMEIHDHDHIINPNDDSTQYSGNCSSLGFQSFIGEWTL</sequence>
<feature type="domain" description="HTH myb-type" evidence="8">
    <location>
        <begin position="66"/>
        <end position="116"/>
    </location>
</feature>
<accession>A0ABD3DQL1</accession>
<dbReference type="SMART" id="SM00717">
    <property type="entry name" value="SANT"/>
    <property type="match status" value="2"/>
</dbReference>
<evidence type="ECO:0000259" key="7">
    <source>
        <dbReference type="PROSITE" id="PS50090"/>
    </source>
</evidence>
<keyword evidence="2" id="KW-0677">Repeat</keyword>
<dbReference type="InterPro" id="IPR017930">
    <property type="entry name" value="Myb_dom"/>
</dbReference>
<dbReference type="InterPro" id="IPR001005">
    <property type="entry name" value="SANT/Myb"/>
</dbReference>
<evidence type="ECO:0000256" key="1">
    <source>
        <dbReference type="ARBA" id="ARBA00004123"/>
    </source>
</evidence>
<dbReference type="GO" id="GO:0005634">
    <property type="term" value="C:nucleus"/>
    <property type="evidence" value="ECO:0007669"/>
    <property type="project" value="UniProtKB-SubCell"/>
</dbReference>
<organism evidence="9 10">
    <name type="scientific">Castilleja foliolosa</name>
    <dbReference type="NCBI Taxonomy" id="1961234"/>
    <lineage>
        <taxon>Eukaryota</taxon>
        <taxon>Viridiplantae</taxon>
        <taxon>Streptophyta</taxon>
        <taxon>Embryophyta</taxon>
        <taxon>Tracheophyta</taxon>
        <taxon>Spermatophyta</taxon>
        <taxon>Magnoliopsida</taxon>
        <taxon>eudicotyledons</taxon>
        <taxon>Gunneridae</taxon>
        <taxon>Pentapetalae</taxon>
        <taxon>asterids</taxon>
        <taxon>lamiids</taxon>
        <taxon>Lamiales</taxon>
        <taxon>Orobanchaceae</taxon>
        <taxon>Pedicularideae</taxon>
        <taxon>Castillejinae</taxon>
        <taxon>Castilleja</taxon>
    </lineage>
</organism>
<proteinExistence type="predicted"/>
<dbReference type="PANTHER" id="PTHR47994:SF5">
    <property type="entry name" value="F14D16.11-RELATED"/>
    <property type="match status" value="1"/>
</dbReference>
<keyword evidence="10" id="KW-1185">Reference proteome</keyword>
<evidence type="ECO:0000256" key="4">
    <source>
        <dbReference type="ARBA" id="ARBA00023125"/>
    </source>
</evidence>
<dbReference type="EMBL" id="JAVIJP010000013">
    <property type="protein sequence ID" value="KAL3644571.1"/>
    <property type="molecule type" value="Genomic_DNA"/>
</dbReference>
<dbReference type="PANTHER" id="PTHR47994">
    <property type="entry name" value="F14D16.11-RELATED"/>
    <property type="match status" value="1"/>
</dbReference>
<evidence type="ECO:0000259" key="8">
    <source>
        <dbReference type="PROSITE" id="PS51294"/>
    </source>
</evidence>
<dbReference type="Gene3D" id="1.10.10.60">
    <property type="entry name" value="Homeodomain-like"/>
    <property type="match status" value="2"/>
</dbReference>
<feature type="domain" description="Myb-like" evidence="7">
    <location>
        <begin position="9"/>
        <end position="61"/>
    </location>
</feature>
<evidence type="ECO:0000256" key="2">
    <source>
        <dbReference type="ARBA" id="ARBA00022737"/>
    </source>
</evidence>
<feature type="domain" description="Myb-like" evidence="7">
    <location>
        <begin position="62"/>
        <end position="112"/>
    </location>
</feature>
<dbReference type="InterPro" id="IPR009057">
    <property type="entry name" value="Homeodomain-like_sf"/>
</dbReference>
<feature type="domain" description="HTH myb-type" evidence="8">
    <location>
        <begin position="9"/>
        <end position="65"/>
    </location>
</feature>
<dbReference type="PROSITE" id="PS50090">
    <property type="entry name" value="MYB_LIKE"/>
    <property type="match status" value="2"/>
</dbReference>
<dbReference type="FunFam" id="1.10.10.60:FF:000394">
    <property type="entry name" value="MYB transcription factor"/>
    <property type="match status" value="1"/>
</dbReference>
<gene>
    <name evidence="9" type="primary">MYB16</name>
    <name evidence="9" type="ORF">CASFOL_009751</name>
</gene>
<reference evidence="10" key="1">
    <citation type="journal article" date="2024" name="IScience">
        <title>Strigolactones Initiate the Formation of Haustorium-like Structures in Castilleja.</title>
        <authorList>
            <person name="Buerger M."/>
            <person name="Peterson D."/>
            <person name="Chory J."/>
        </authorList>
    </citation>
    <scope>NUCLEOTIDE SEQUENCE [LARGE SCALE GENOMIC DNA]</scope>
</reference>
<keyword evidence="6" id="KW-0539">Nucleus</keyword>
<dbReference type="InterPro" id="IPR015495">
    <property type="entry name" value="Myb_TF_plants"/>
</dbReference>
<evidence type="ECO:0000256" key="3">
    <source>
        <dbReference type="ARBA" id="ARBA00023015"/>
    </source>
</evidence>
<dbReference type="Pfam" id="PF00249">
    <property type="entry name" value="Myb_DNA-binding"/>
    <property type="match status" value="2"/>
</dbReference>
<comment type="caution">
    <text evidence="9">The sequence shown here is derived from an EMBL/GenBank/DDBJ whole genome shotgun (WGS) entry which is preliminary data.</text>
</comment>
<dbReference type="GO" id="GO:0000976">
    <property type="term" value="F:transcription cis-regulatory region binding"/>
    <property type="evidence" value="ECO:0007669"/>
    <property type="project" value="UniProtKB-ARBA"/>
</dbReference>
<protein>
    <submittedName>
        <fullName evidence="9">Transcription factor myb16</fullName>
    </submittedName>
</protein>
<keyword evidence="5" id="KW-0804">Transcription</keyword>
<evidence type="ECO:0000313" key="10">
    <source>
        <dbReference type="Proteomes" id="UP001632038"/>
    </source>
</evidence>